<dbReference type="Pfam" id="PF02520">
    <property type="entry name" value="ANIS5_cation-bd"/>
    <property type="match status" value="1"/>
</dbReference>
<dbReference type="InterPro" id="IPR003677">
    <property type="entry name" value="ANIS5_cation-bd"/>
</dbReference>
<accession>A0A0M3HSJ8</accession>
<dbReference type="PANTHER" id="PTHR21593:SF36">
    <property type="entry name" value="DUF148 DOMAIN-CONTAINING PROTEIN-RELATED"/>
    <property type="match status" value="1"/>
</dbReference>
<keyword evidence="3" id="KW-1185">Reference proteome</keyword>
<dbReference type="Proteomes" id="UP000036681">
    <property type="component" value="Unplaced"/>
</dbReference>
<feature type="domain" description="SXP/RAL-2 family protein Ani s 5-like cation-binding" evidence="2">
    <location>
        <begin position="54"/>
        <end position="153"/>
    </location>
</feature>
<dbReference type="WBParaSite" id="ALUE_0000545201-mRNA-1">
    <property type="protein sequence ID" value="ALUE_0000545201-mRNA-1"/>
    <property type="gene ID" value="ALUE_0000545201"/>
</dbReference>
<evidence type="ECO:0000313" key="3">
    <source>
        <dbReference type="Proteomes" id="UP000036681"/>
    </source>
</evidence>
<protein>
    <submittedName>
        <fullName evidence="4">ANIS5_cation-bd domain-containing protein</fullName>
    </submittedName>
</protein>
<proteinExistence type="predicted"/>
<dbReference type="AlphaFoldDB" id="A0A0M3HSJ8"/>
<organism evidence="3 4">
    <name type="scientific">Ascaris lumbricoides</name>
    <name type="common">Giant roundworm</name>
    <dbReference type="NCBI Taxonomy" id="6252"/>
    <lineage>
        <taxon>Eukaryota</taxon>
        <taxon>Metazoa</taxon>
        <taxon>Ecdysozoa</taxon>
        <taxon>Nematoda</taxon>
        <taxon>Chromadorea</taxon>
        <taxon>Rhabditida</taxon>
        <taxon>Spirurina</taxon>
        <taxon>Ascaridomorpha</taxon>
        <taxon>Ascaridoidea</taxon>
        <taxon>Ascarididae</taxon>
        <taxon>Ascaris</taxon>
    </lineage>
</organism>
<dbReference type="PANTHER" id="PTHR21593">
    <property type="entry name" value="PRION-LIKE- Q/N-RICH -DOMAIN-BEARING PROTEIN PROTEIN"/>
    <property type="match status" value="1"/>
</dbReference>
<keyword evidence="1" id="KW-0732">Signal</keyword>
<feature type="chain" id="PRO_5005656339" evidence="1">
    <location>
        <begin position="23"/>
        <end position="184"/>
    </location>
</feature>
<evidence type="ECO:0000259" key="2">
    <source>
        <dbReference type="Pfam" id="PF02520"/>
    </source>
</evidence>
<reference evidence="4" key="1">
    <citation type="submission" date="2017-02" db="UniProtKB">
        <authorList>
            <consortium name="WormBaseParasite"/>
        </authorList>
    </citation>
    <scope>IDENTIFICATION</scope>
</reference>
<name>A0A0M3HSJ8_ASCLU</name>
<dbReference type="InterPro" id="IPR052823">
    <property type="entry name" value="SXP/RAL-2_related"/>
</dbReference>
<evidence type="ECO:0000313" key="4">
    <source>
        <dbReference type="WBParaSite" id="ALUE_0000545201-mRNA-1"/>
    </source>
</evidence>
<evidence type="ECO:0000256" key="1">
    <source>
        <dbReference type="SAM" id="SignalP"/>
    </source>
</evidence>
<feature type="signal peptide" evidence="1">
    <location>
        <begin position="1"/>
        <end position="22"/>
    </location>
</feature>
<sequence length="184" mass="21118">MRAMNFFSELILLLIAGTVALAQYDGQPQSQQMDQQFAYEQPPLPPFLYNASEESRRQFFSIAYNANLQIAQINAQLEEWAKQQPKDVQDAFNAQLSMQKQMEALLNEERDKLLNALPADAKAVAMKLDAIRENLQLTPNQQMKQASDILHSTDANVRKQLLEVDQKLGQMMQQKQQQLDLQKH</sequence>